<comment type="caution">
    <text evidence="3">The sequence shown here is derived from an EMBL/GenBank/DDBJ whole genome shotgun (WGS) entry which is preliminary data.</text>
</comment>
<accession>A0A9P6CXI3</accession>
<feature type="transmembrane region" description="Helical" evidence="2">
    <location>
        <begin position="431"/>
        <end position="450"/>
    </location>
</feature>
<dbReference type="OrthoDB" id="3267487at2759"/>
<name>A0A9P6CXI3_9AGAR</name>
<keyword evidence="2" id="KW-0812">Transmembrane</keyword>
<evidence type="ECO:0000313" key="4">
    <source>
        <dbReference type="Proteomes" id="UP000807469"/>
    </source>
</evidence>
<evidence type="ECO:0000256" key="1">
    <source>
        <dbReference type="SAM" id="MobiDB-lite"/>
    </source>
</evidence>
<feature type="region of interest" description="Disordered" evidence="1">
    <location>
        <begin position="1"/>
        <end position="30"/>
    </location>
</feature>
<feature type="region of interest" description="Disordered" evidence="1">
    <location>
        <begin position="612"/>
        <end position="632"/>
    </location>
</feature>
<evidence type="ECO:0000256" key="2">
    <source>
        <dbReference type="SAM" id="Phobius"/>
    </source>
</evidence>
<evidence type="ECO:0000313" key="3">
    <source>
        <dbReference type="EMBL" id="KAF9475613.1"/>
    </source>
</evidence>
<feature type="compositionally biased region" description="Polar residues" evidence="1">
    <location>
        <begin position="12"/>
        <end position="28"/>
    </location>
</feature>
<feature type="region of interest" description="Disordered" evidence="1">
    <location>
        <begin position="517"/>
        <end position="537"/>
    </location>
</feature>
<feature type="transmembrane region" description="Helical" evidence="2">
    <location>
        <begin position="137"/>
        <end position="157"/>
    </location>
</feature>
<dbReference type="AlphaFoldDB" id="A0A9P6CXI3"/>
<proteinExistence type="predicted"/>
<reference evidence="3" key="1">
    <citation type="submission" date="2020-11" db="EMBL/GenBank/DDBJ databases">
        <authorList>
            <consortium name="DOE Joint Genome Institute"/>
            <person name="Ahrendt S."/>
            <person name="Riley R."/>
            <person name="Andreopoulos W."/>
            <person name="Labutti K."/>
            <person name="Pangilinan J."/>
            <person name="Ruiz-Duenas F.J."/>
            <person name="Barrasa J.M."/>
            <person name="Sanchez-Garcia M."/>
            <person name="Camarero S."/>
            <person name="Miyauchi S."/>
            <person name="Serrano A."/>
            <person name="Linde D."/>
            <person name="Babiker R."/>
            <person name="Drula E."/>
            <person name="Ayuso-Fernandez I."/>
            <person name="Pacheco R."/>
            <person name="Padilla G."/>
            <person name="Ferreira P."/>
            <person name="Barriuso J."/>
            <person name="Kellner H."/>
            <person name="Castanera R."/>
            <person name="Alfaro M."/>
            <person name="Ramirez L."/>
            <person name="Pisabarro A.G."/>
            <person name="Kuo A."/>
            <person name="Tritt A."/>
            <person name="Lipzen A."/>
            <person name="He G."/>
            <person name="Yan M."/>
            <person name="Ng V."/>
            <person name="Cullen D."/>
            <person name="Martin F."/>
            <person name="Rosso M.-N."/>
            <person name="Henrissat B."/>
            <person name="Hibbett D."/>
            <person name="Martinez A.T."/>
            <person name="Grigoriev I.V."/>
        </authorList>
    </citation>
    <scope>NUCLEOTIDE SEQUENCE</scope>
    <source>
        <strain evidence="3">CIRM-BRFM 674</strain>
    </source>
</reference>
<feature type="transmembrane region" description="Helical" evidence="2">
    <location>
        <begin position="244"/>
        <end position="268"/>
    </location>
</feature>
<feature type="region of interest" description="Disordered" evidence="1">
    <location>
        <begin position="574"/>
        <end position="597"/>
    </location>
</feature>
<feature type="transmembrane region" description="Helical" evidence="2">
    <location>
        <begin position="169"/>
        <end position="191"/>
    </location>
</feature>
<feature type="transmembrane region" description="Helical" evidence="2">
    <location>
        <begin position="203"/>
        <end position="224"/>
    </location>
</feature>
<keyword evidence="2" id="KW-0472">Membrane</keyword>
<sequence>MTSPYRLDGPQNKESNFSATRSSVSVDPTPTPVLPNILEPQITPSPTNCPPNKLVVQLSTTIVIPDFNTFYAPASIEAFVPIYYTLPDGSLLTEPFNSDLRDANVGLLIMGALTMVFARNIFVSGDYIRRGKVKKKMLFYVLFLSQILAPVSLAPIILTYFSQKISCNFVVILSCVCGATSLALLITVILGVKVYKCLNNARFIPVVLGLFQLGSAAVVVIDIIKTRGVQRLTGSCIRTDDLRFTRYFVILQFSESLFICCCFLYVCWKSRGSPAARGRISIELSMDDLPIEFPAEPVDNSQSARRGWWDYVPSNHEITKVDSEAHNIKHTGTVKGIMQKIKKPTLVEKSKGLNSSQKNSAMTQETQNAQARPNSLASSSTSKLSRLVPRMELFQQVMKDELLYTTFITFNCVIVAVLVMVGVNVKNGLSVTGWIALNWCIISLLAIHSFGRVVRRHERDALLHHPVTCTAIARAANELVDREGRKAQLEQRSASRFPAATTTRSIRIATESTNDCMDPFADTQPLAPNRASNLGPDYQDTSSLLSIPRSDLTNDGFPTLRVPQRLDMLDFLTSPNEQDFPTSNPATPTVSSSRYNNARRKEFSGSWLISSGSQSLYSEKGEEQRTSRGVPT</sequence>
<feature type="compositionally biased region" description="Polar residues" evidence="1">
    <location>
        <begin position="352"/>
        <end position="373"/>
    </location>
</feature>
<organism evidence="3 4">
    <name type="scientific">Pholiota conissans</name>
    <dbReference type="NCBI Taxonomy" id="109636"/>
    <lineage>
        <taxon>Eukaryota</taxon>
        <taxon>Fungi</taxon>
        <taxon>Dikarya</taxon>
        <taxon>Basidiomycota</taxon>
        <taxon>Agaricomycotina</taxon>
        <taxon>Agaricomycetes</taxon>
        <taxon>Agaricomycetidae</taxon>
        <taxon>Agaricales</taxon>
        <taxon>Agaricineae</taxon>
        <taxon>Strophariaceae</taxon>
        <taxon>Pholiota</taxon>
    </lineage>
</organism>
<dbReference type="Proteomes" id="UP000807469">
    <property type="component" value="Unassembled WGS sequence"/>
</dbReference>
<dbReference type="EMBL" id="MU155325">
    <property type="protein sequence ID" value="KAF9475613.1"/>
    <property type="molecule type" value="Genomic_DNA"/>
</dbReference>
<keyword evidence="2" id="KW-1133">Transmembrane helix</keyword>
<feature type="transmembrane region" description="Helical" evidence="2">
    <location>
        <begin position="105"/>
        <end position="125"/>
    </location>
</feature>
<feature type="transmembrane region" description="Helical" evidence="2">
    <location>
        <begin position="402"/>
        <end position="425"/>
    </location>
</feature>
<feature type="compositionally biased region" description="Polar residues" evidence="1">
    <location>
        <begin position="574"/>
        <end position="596"/>
    </location>
</feature>
<protein>
    <submittedName>
        <fullName evidence="3">Uncharacterized protein</fullName>
    </submittedName>
</protein>
<gene>
    <name evidence="3" type="ORF">BDN70DRAFT_883492</name>
</gene>
<feature type="region of interest" description="Disordered" evidence="1">
    <location>
        <begin position="352"/>
        <end position="378"/>
    </location>
</feature>
<keyword evidence="4" id="KW-1185">Reference proteome</keyword>